<evidence type="ECO:0000313" key="3">
    <source>
        <dbReference type="Proteomes" id="UP000237105"/>
    </source>
</evidence>
<reference evidence="3" key="1">
    <citation type="submission" date="2016-06" db="EMBL/GenBank/DDBJ databases">
        <title>Parallel loss of symbiosis genes in relatives of nitrogen-fixing non-legume Parasponia.</title>
        <authorList>
            <person name="Van Velzen R."/>
            <person name="Holmer R."/>
            <person name="Bu F."/>
            <person name="Rutten L."/>
            <person name="Van Zeijl A."/>
            <person name="Liu W."/>
            <person name="Santuari L."/>
            <person name="Cao Q."/>
            <person name="Sharma T."/>
            <person name="Shen D."/>
            <person name="Roswanjaya Y."/>
            <person name="Wardhani T."/>
            <person name="Kalhor M.S."/>
            <person name="Jansen J."/>
            <person name="Van den Hoogen J."/>
            <person name="Gungor B."/>
            <person name="Hartog M."/>
            <person name="Hontelez J."/>
            <person name="Verver J."/>
            <person name="Yang W.-C."/>
            <person name="Schijlen E."/>
            <person name="Repin R."/>
            <person name="Schilthuizen M."/>
            <person name="Schranz E."/>
            <person name="Heidstra R."/>
            <person name="Miyata K."/>
            <person name="Fedorova E."/>
            <person name="Kohlen W."/>
            <person name="Bisseling T."/>
            <person name="Smit S."/>
            <person name="Geurts R."/>
        </authorList>
    </citation>
    <scope>NUCLEOTIDE SEQUENCE [LARGE SCALE GENOMIC DNA]</scope>
    <source>
        <strain evidence="3">cv. WU1-14</strain>
    </source>
</reference>
<protein>
    <submittedName>
        <fullName evidence="2">Uncharacterized protein</fullName>
    </submittedName>
</protein>
<sequence length="58" mass="6907">MPFKAHANKRSGKNVIREEDERRSKSRFDTPLFTNPRIVDDFQNNFTKRALVNRRSVD</sequence>
<proteinExistence type="predicted"/>
<evidence type="ECO:0000256" key="1">
    <source>
        <dbReference type="SAM" id="MobiDB-lite"/>
    </source>
</evidence>
<evidence type="ECO:0000313" key="2">
    <source>
        <dbReference type="EMBL" id="PON57256.1"/>
    </source>
</evidence>
<comment type="caution">
    <text evidence="2">The sequence shown here is derived from an EMBL/GenBank/DDBJ whole genome shotgun (WGS) entry which is preliminary data.</text>
</comment>
<feature type="region of interest" description="Disordered" evidence="1">
    <location>
        <begin position="1"/>
        <end position="29"/>
    </location>
</feature>
<dbReference type="Proteomes" id="UP000237105">
    <property type="component" value="Unassembled WGS sequence"/>
</dbReference>
<organism evidence="2 3">
    <name type="scientific">Parasponia andersonii</name>
    <name type="common">Sponia andersonii</name>
    <dbReference type="NCBI Taxonomy" id="3476"/>
    <lineage>
        <taxon>Eukaryota</taxon>
        <taxon>Viridiplantae</taxon>
        <taxon>Streptophyta</taxon>
        <taxon>Embryophyta</taxon>
        <taxon>Tracheophyta</taxon>
        <taxon>Spermatophyta</taxon>
        <taxon>Magnoliopsida</taxon>
        <taxon>eudicotyledons</taxon>
        <taxon>Gunneridae</taxon>
        <taxon>Pentapetalae</taxon>
        <taxon>rosids</taxon>
        <taxon>fabids</taxon>
        <taxon>Rosales</taxon>
        <taxon>Cannabaceae</taxon>
        <taxon>Parasponia</taxon>
    </lineage>
</organism>
<feature type="compositionally biased region" description="Basic and acidic residues" evidence="1">
    <location>
        <begin position="15"/>
        <end position="28"/>
    </location>
</feature>
<feature type="compositionally biased region" description="Basic residues" evidence="1">
    <location>
        <begin position="1"/>
        <end position="12"/>
    </location>
</feature>
<dbReference type="EMBL" id="JXTB01000161">
    <property type="protein sequence ID" value="PON57256.1"/>
    <property type="molecule type" value="Genomic_DNA"/>
</dbReference>
<accession>A0A2P5C852</accession>
<keyword evidence="3" id="KW-1185">Reference proteome</keyword>
<name>A0A2P5C852_PARAD</name>
<dbReference type="AlphaFoldDB" id="A0A2P5C852"/>
<gene>
    <name evidence="2" type="ORF">PanWU01x14_175200</name>
</gene>